<dbReference type="EMBL" id="SKBM01000057">
    <property type="protein sequence ID" value="TCZ51430.1"/>
    <property type="molecule type" value="Genomic_DNA"/>
</dbReference>
<gene>
    <name evidence="1" type="ORF">EXY23_26960</name>
</gene>
<organism evidence="1 2">
    <name type="scientific">Roseicella aquatilis</name>
    <dbReference type="NCBI Taxonomy" id="2527868"/>
    <lineage>
        <taxon>Bacteria</taxon>
        <taxon>Pseudomonadati</taxon>
        <taxon>Pseudomonadota</taxon>
        <taxon>Alphaproteobacteria</taxon>
        <taxon>Acetobacterales</taxon>
        <taxon>Roseomonadaceae</taxon>
        <taxon>Roseicella</taxon>
    </lineage>
</organism>
<proteinExistence type="predicted"/>
<dbReference type="RefSeq" id="WP_132297623.1">
    <property type="nucleotide sequence ID" value="NZ_SKBM01000057.1"/>
</dbReference>
<name>A0A4R4D3Q7_9PROT</name>
<evidence type="ECO:0000313" key="2">
    <source>
        <dbReference type="Proteomes" id="UP000295023"/>
    </source>
</evidence>
<evidence type="ECO:0000313" key="1">
    <source>
        <dbReference type="EMBL" id="TCZ51430.1"/>
    </source>
</evidence>
<dbReference type="AlphaFoldDB" id="A0A4R4D3Q7"/>
<dbReference type="OrthoDB" id="8778623at2"/>
<keyword evidence="2" id="KW-1185">Reference proteome</keyword>
<accession>A0A4R4D3Q7</accession>
<sequence length="222" mass="25221">MSGSESASPLANTLSIENLWEVSAEELRAVNRALPGLRAWLALKLKTGRCSWGFAIDLAVADVRGVFNSSSVLDQIERIESQRKVVGDTKEPTPFKHEPLKDLWHAHFYDARFAIRNLVNENSLERVTEIMALHFGKYADEVAGEIAHGMVIGSYERRAARNALTGEWIVYEPRKSGNYYLTIAFHNEAATREETDRRIFERVSIYRDIDEKLLQQVGEQGR</sequence>
<comment type="caution">
    <text evidence="1">The sequence shown here is derived from an EMBL/GenBank/DDBJ whole genome shotgun (WGS) entry which is preliminary data.</text>
</comment>
<reference evidence="1 2" key="1">
    <citation type="submission" date="2019-03" db="EMBL/GenBank/DDBJ databases">
        <title>Paracraurococcus aquatilis NE82 genome sequence.</title>
        <authorList>
            <person name="Zhao Y."/>
            <person name="Du Z."/>
        </authorList>
    </citation>
    <scope>NUCLEOTIDE SEQUENCE [LARGE SCALE GENOMIC DNA]</scope>
    <source>
        <strain evidence="1 2">NE82</strain>
    </source>
</reference>
<dbReference type="Proteomes" id="UP000295023">
    <property type="component" value="Unassembled WGS sequence"/>
</dbReference>
<protein>
    <submittedName>
        <fullName evidence="1">Uncharacterized protein</fullName>
    </submittedName>
</protein>